<dbReference type="Pfam" id="PF00106">
    <property type="entry name" value="adh_short"/>
    <property type="match status" value="1"/>
</dbReference>
<accession>A0A9N9LNP7</accession>
<name>A0A9N9LNP7_9HELO</name>
<keyword evidence="2" id="KW-0560">Oxidoreductase</keyword>
<dbReference type="AlphaFoldDB" id="A0A9N9LNP7"/>
<dbReference type="OrthoDB" id="191139at2759"/>
<dbReference type="PANTHER" id="PTHR24320">
    <property type="entry name" value="RETINOL DEHYDROGENASE"/>
    <property type="match status" value="1"/>
</dbReference>
<protein>
    <recommendedName>
        <fullName evidence="5">Short-chain dehydrogenase</fullName>
    </recommendedName>
</protein>
<organism evidence="3 4">
    <name type="scientific">Hymenoscyphus albidus</name>
    <dbReference type="NCBI Taxonomy" id="595503"/>
    <lineage>
        <taxon>Eukaryota</taxon>
        <taxon>Fungi</taxon>
        <taxon>Dikarya</taxon>
        <taxon>Ascomycota</taxon>
        <taxon>Pezizomycotina</taxon>
        <taxon>Leotiomycetes</taxon>
        <taxon>Helotiales</taxon>
        <taxon>Helotiaceae</taxon>
        <taxon>Hymenoscyphus</taxon>
    </lineage>
</organism>
<sequence>MTSHSEFGKKTEAEEVISEFKHEITGKASISPNGLGATLAHSLSSQTPHLLILSGRSLTKIQAVAADLQTSFPLSKTHILPFDLSNLSSVRAAASILLASPGNLHIDILINNAGVMNIPVRTLSPEGFEMHLATNYLGLFLFTNTIISKLGKRTRIVNVASDGYRFSPFRFGDWNFSGGTMPEDEWPPKELRERFGFPWGVGYIATVTYAPSNSAVVVYSGGLVRRGVGCDTVAVKTELWRHVPEENKERIFGMMGMKSLSQGVSTILVAALDPMLKGMFVPFLLFEVDLTVDSDNVTGTSSVYLEDCQVTSIPASTRILKLAKGFGS</sequence>
<dbReference type="Gene3D" id="3.40.50.720">
    <property type="entry name" value="NAD(P)-binding Rossmann-like Domain"/>
    <property type="match status" value="1"/>
</dbReference>
<reference evidence="3" key="1">
    <citation type="submission" date="2021-07" db="EMBL/GenBank/DDBJ databases">
        <authorList>
            <person name="Durling M."/>
        </authorList>
    </citation>
    <scope>NUCLEOTIDE SEQUENCE</scope>
</reference>
<comment type="similarity">
    <text evidence="1">Belongs to the short-chain dehydrogenases/reductases (SDR) family.</text>
</comment>
<evidence type="ECO:0008006" key="5">
    <source>
        <dbReference type="Google" id="ProtNLM"/>
    </source>
</evidence>
<keyword evidence="4" id="KW-1185">Reference proteome</keyword>
<gene>
    <name evidence="3" type="ORF">HYALB_00010073</name>
</gene>
<evidence type="ECO:0000313" key="3">
    <source>
        <dbReference type="EMBL" id="CAG8978529.1"/>
    </source>
</evidence>
<evidence type="ECO:0000256" key="1">
    <source>
        <dbReference type="ARBA" id="ARBA00006484"/>
    </source>
</evidence>
<dbReference type="EMBL" id="CAJVRM010000263">
    <property type="protein sequence ID" value="CAG8978529.1"/>
    <property type="molecule type" value="Genomic_DNA"/>
</dbReference>
<proteinExistence type="inferred from homology"/>
<dbReference type="Proteomes" id="UP000701801">
    <property type="component" value="Unassembled WGS sequence"/>
</dbReference>
<evidence type="ECO:0000256" key="2">
    <source>
        <dbReference type="ARBA" id="ARBA00023002"/>
    </source>
</evidence>
<comment type="caution">
    <text evidence="3">The sequence shown here is derived from an EMBL/GenBank/DDBJ whole genome shotgun (WGS) entry which is preliminary data.</text>
</comment>
<dbReference type="InterPro" id="IPR036291">
    <property type="entry name" value="NAD(P)-bd_dom_sf"/>
</dbReference>
<dbReference type="InterPro" id="IPR002347">
    <property type="entry name" value="SDR_fam"/>
</dbReference>
<dbReference type="PANTHER" id="PTHR24320:SF283">
    <property type="entry name" value="RETINOL DEHYDROGENASE 11"/>
    <property type="match status" value="1"/>
</dbReference>
<dbReference type="GO" id="GO:0016491">
    <property type="term" value="F:oxidoreductase activity"/>
    <property type="evidence" value="ECO:0007669"/>
    <property type="project" value="UniProtKB-KW"/>
</dbReference>
<evidence type="ECO:0000313" key="4">
    <source>
        <dbReference type="Proteomes" id="UP000701801"/>
    </source>
</evidence>
<dbReference type="SUPFAM" id="SSF51735">
    <property type="entry name" value="NAD(P)-binding Rossmann-fold domains"/>
    <property type="match status" value="1"/>
</dbReference>